<dbReference type="Pfam" id="PF07715">
    <property type="entry name" value="Plug"/>
    <property type="match status" value="1"/>
</dbReference>
<dbReference type="InterPro" id="IPR039426">
    <property type="entry name" value="TonB-dep_rcpt-like"/>
</dbReference>
<keyword evidence="4 10" id="KW-0812">Transmembrane</keyword>
<keyword evidence="5 12" id="KW-0732">Signal</keyword>
<evidence type="ECO:0000256" key="11">
    <source>
        <dbReference type="RuleBase" id="RU003357"/>
    </source>
</evidence>
<dbReference type="InterPro" id="IPR012910">
    <property type="entry name" value="Plug_dom"/>
</dbReference>
<dbReference type="PANTHER" id="PTHR30069:SF29">
    <property type="entry name" value="HEMOGLOBIN AND HEMOGLOBIN-HAPTOGLOBIN-BINDING PROTEIN 1-RELATED"/>
    <property type="match status" value="1"/>
</dbReference>
<gene>
    <name evidence="15" type="ORF">IAB78_07805</name>
</gene>
<evidence type="ECO:0000256" key="5">
    <source>
        <dbReference type="ARBA" id="ARBA00022729"/>
    </source>
</evidence>
<feature type="domain" description="TonB-dependent receptor-like beta-barrel" evidence="13">
    <location>
        <begin position="412"/>
        <end position="860"/>
    </location>
</feature>
<comment type="similarity">
    <text evidence="10 11">Belongs to the TonB-dependent receptor family.</text>
</comment>
<dbReference type="PROSITE" id="PS52016">
    <property type="entry name" value="TONB_DEPENDENT_REC_3"/>
    <property type="match status" value="1"/>
</dbReference>
<evidence type="ECO:0000259" key="14">
    <source>
        <dbReference type="Pfam" id="PF07715"/>
    </source>
</evidence>
<dbReference type="Gene3D" id="2.170.130.10">
    <property type="entry name" value="TonB-dependent receptor, plug domain"/>
    <property type="match status" value="1"/>
</dbReference>
<proteinExistence type="inferred from homology"/>
<dbReference type="PANTHER" id="PTHR30069">
    <property type="entry name" value="TONB-DEPENDENT OUTER MEMBRANE RECEPTOR"/>
    <property type="match status" value="1"/>
</dbReference>
<dbReference type="SUPFAM" id="SSF49464">
    <property type="entry name" value="Carboxypeptidase regulatory domain-like"/>
    <property type="match status" value="1"/>
</dbReference>
<feature type="signal peptide" evidence="12">
    <location>
        <begin position="1"/>
        <end position="19"/>
    </location>
</feature>
<evidence type="ECO:0000256" key="7">
    <source>
        <dbReference type="ARBA" id="ARBA00023136"/>
    </source>
</evidence>
<evidence type="ECO:0000256" key="3">
    <source>
        <dbReference type="ARBA" id="ARBA00022452"/>
    </source>
</evidence>
<feature type="domain" description="TonB-dependent receptor plug" evidence="14">
    <location>
        <begin position="121"/>
        <end position="239"/>
    </location>
</feature>
<name>A0A9D9J6F3_9BACT</name>
<evidence type="ECO:0000313" key="16">
    <source>
        <dbReference type="Proteomes" id="UP000823750"/>
    </source>
</evidence>
<keyword evidence="6 11" id="KW-0798">TonB box</keyword>
<dbReference type="GO" id="GO:0044718">
    <property type="term" value="P:siderophore transmembrane transport"/>
    <property type="evidence" value="ECO:0007669"/>
    <property type="project" value="TreeGrafter"/>
</dbReference>
<evidence type="ECO:0000259" key="13">
    <source>
        <dbReference type="Pfam" id="PF00593"/>
    </source>
</evidence>
<organism evidence="15 16">
    <name type="scientific">Candidatus Cryptobacteroides excrementavium</name>
    <dbReference type="NCBI Taxonomy" id="2840759"/>
    <lineage>
        <taxon>Bacteria</taxon>
        <taxon>Pseudomonadati</taxon>
        <taxon>Bacteroidota</taxon>
        <taxon>Bacteroidia</taxon>
        <taxon>Bacteroidales</taxon>
        <taxon>Candidatus Cryptobacteroides</taxon>
    </lineage>
</organism>
<evidence type="ECO:0000256" key="6">
    <source>
        <dbReference type="ARBA" id="ARBA00023077"/>
    </source>
</evidence>
<protein>
    <submittedName>
        <fullName evidence="15">SusC/RagA family TonB-linked outer membrane protein</fullName>
    </submittedName>
</protein>
<dbReference type="SUPFAM" id="SSF56935">
    <property type="entry name" value="Porins"/>
    <property type="match status" value="1"/>
</dbReference>
<dbReference type="InterPro" id="IPR000531">
    <property type="entry name" value="Beta-barrel_TonB"/>
</dbReference>
<keyword evidence="2 10" id="KW-0813">Transport</keyword>
<dbReference type="Gene3D" id="2.60.40.1120">
    <property type="entry name" value="Carboxypeptidase-like, regulatory domain"/>
    <property type="match status" value="1"/>
</dbReference>
<dbReference type="GO" id="GO:0015344">
    <property type="term" value="F:siderophore uptake transmembrane transporter activity"/>
    <property type="evidence" value="ECO:0007669"/>
    <property type="project" value="TreeGrafter"/>
</dbReference>
<dbReference type="Pfam" id="PF00593">
    <property type="entry name" value="TonB_dep_Rec_b-barrel"/>
    <property type="match status" value="1"/>
</dbReference>
<reference evidence="15" key="1">
    <citation type="submission" date="2020-10" db="EMBL/GenBank/DDBJ databases">
        <authorList>
            <person name="Gilroy R."/>
        </authorList>
    </citation>
    <scope>NUCLEOTIDE SEQUENCE</scope>
    <source>
        <strain evidence="15">B2-16538</strain>
    </source>
</reference>
<dbReference type="InterPro" id="IPR037066">
    <property type="entry name" value="Plug_dom_sf"/>
</dbReference>
<keyword evidence="9 10" id="KW-0998">Cell outer membrane</keyword>
<comment type="caution">
    <text evidence="15">The sequence shown here is derived from an EMBL/GenBank/DDBJ whole genome shotgun (WGS) entry which is preliminary data.</text>
</comment>
<keyword evidence="8" id="KW-0675">Receptor</keyword>
<feature type="chain" id="PRO_5038637634" evidence="12">
    <location>
        <begin position="20"/>
        <end position="1054"/>
    </location>
</feature>
<evidence type="ECO:0000256" key="10">
    <source>
        <dbReference type="PROSITE-ProRule" id="PRU01360"/>
    </source>
</evidence>
<keyword evidence="3 10" id="KW-1134">Transmembrane beta strand</keyword>
<dbReference type="InterPro" id="IPR023996">
    <property type="entry name" value="TonB-dep_OMP_SusC/RagA"/>
</dbReference>
<dbReference type="GO" id="GO:0009279">
    <property type="term" value="C:cell outer membrane"/>
    <property type="evidence" value="ECO:0007669"/>
    <property type="project" value="UniProtKB-SubCell"/>
</dbReference>
<evidence type="ECO:0000256" key="9">
    <source>
        <dbReference type="ARBA" id="ARBA00023237"/>
    </source>
</evidence>
<dbReference type="Pfam" id="PF13715">
    <property type="entry name" value="CarbopepD_reg_2"/>
    <property type="match status" value="1"/>
</dbReference>
<dbReference type="InterPro" id="IPR008969">
    <property type="entry name" value="CarboxyPept-like_regulatory"/>
</dbReference>
<dbReference type="EMBL" id="JADILX010000120">
    <property type="protein sequence ID" value="MBO8486312.1"/>
    <property type="molecule type" value="Genomic_DNA"/>
</dbReference>
<evidence type="ECO:0000313" key="15">
    <source>
        <dbReference type="EMBL" id="MBO8486312.1"/>
    </source>
</evidence>
<dbReference type="Proteomes" id="UP000823750">
    <property type="component" value="Unassembled WGS sequence"/>
</dbReference>
<dbReference type="InterPro" id="IPR036942">
    <property type="entry name" value="Beta-barrel_TonB_sf"/>
</dbReference>
<evidence type="ECO:0000256" key="12">
    <source>
        <dbReference type="SAM" id="SignalP"/>
    </source>
</evidence>
<sequence>MKKYILLLVTILLCTAVSAQRRNIVGTVTDMSDGSPIVGAGVVVKDASGKIMTGATTDLQGQYTVSAGKDAATIEFSMLGMSSISMKIGSKDVIDAQLEMVSSTLDEVVVTALGMKRETRALNYSRQSVNAASVMENKTPDFVTSLQGRVAGLQVSTAGQNTGSSGIVIRGYSSATGDNNVIFVVDGVIMENGAVGGESGGLDYGNAMGDINPEDIESIEVLKGPNATALYGSRASNGVIMITTKRASGNGGIKISFTNNTQFQMIGEYPQYQNTFGVGMDLNIQTSDIMELPNPVTGGRYRSWGPMMLGQKYVAINGEVRDYSPQPYNVRDFYQTATLMTNSIVIESGNKDNNARFTYTDYRGNSIVDGINKETKRTFNLSLFNRFAKWLQLTSRITYISDVVNNRQYTNSNNRNPVNTYVHMARSTSLDELIPWKDEFGNETATNRNTSNPYWIINENPTTDDRDRLSGAFNLNVTLPWGFRILGRAGLDFFWWKGTAFQNSGGMNDPTGSITEFNDNFKSITLEGILQWNKKFKDFSINARVGASTNTRSDDKRTQEVIGLVEPGFVHISNSLQKITPVQNMYSRKTNSVFGALSLGWRELLFVEGTIRNDWSSTLPIDNCSFAYPSVGTSFIFSELFNRPLRDKMYGKLRLSYAMVGNDTGPYRTAQYYTIGGQFGGHPFINSNTEMNNPDLKPEITVSYEAGLEMKFFGNRLGFDFTYYNSSTYNQIIRAYITPTSGYERRYFNAGEIRNSGVELMVTGVPVKTKSFMWQSTINYAKNNSLVVSLLEDYDVSSISLYSASNCTVNAEVGKPFGYIRGIGVVRNEKGQMIMNDGGDYFETEDNMGFGTVAPKWTGSWINDFSFKGISLSFMIDFKIGGIMYSNTYKKMMTNGMTTENYDGRVGYFLSKTIYNESDAEMTHGISWGSNVVQRVKDDAGNTIGYKPVTKLYTPSSYEYCRSNINEFAIFDASYIKLRELSIGYSLPARVLRKTPLSTVKFSVVGRNLWTIYKNTPKGIDPESVATTGNGRGIENGSLPPITTIGFSITITSK</sequence>
<dbReference type="AlphaFoldDB" id="A0A9D9J6F3"/>
<evidence type="ECO:0000256" key="4">
    <source>
        <dbReference type="ARBA" id="ARBA00022692"/>
    </source>
</evidence>
<dbReference type="NCBIfam" id="TIGR04057">
    <property type="entry name" value="SusC_RagA_signa"/>
    <property type="match status" value="1"/>
</dbReference>
<evidence type="ECO:0000256" key="1">
    <source>
        <dbReference type="ARBA" id="ARBA00004571"/>
    </source>
</evidence>
<keyword evidence="7 10" id="KW-0472">Membrane</keyword>
<evidence type="ECO:0000256" key="8">
    <source>
        <dbReference type="ARBA" id="ARBA00023170"/>
    </source>
</evidence>
<comment type="subcellular location">
    <subcellularLocation>
        <location evidence="1 10">Cell outer membrane</location>
        <topology evidence="1 10">Multi-pass membrane protein</topology>
    </subcellularLocation>
</comment>
<dbReference type="InterPro" id="IPR023997">
    <property type="entry name" value="TonB-dep_OMP_SusC/RagA_CS"/>
</dbReference>
<accession>A0A9D9J6F3</accession>
<reference evidence="15" key="2">
    <citation type="journal article" date="2021" name="PeerJ">
        <title>Extensive microbial diversity within the chicken gut microbiome revealed by metagenomics and culture.</title>
        <authorList>
            <person name="Gilroy R."/>
            <person name="Ravi A."/>
            <person name="Getino M."/>
            <person name="Pursley I."/>
            <person name="Horton D.L."/>
            <person name="Alikhan N.F."/>
            <person name="Baker D."/>
            <person name="Gharbi K."/>
            <person name="Hall N."/>
            <person name="Watson M."/>
            <person name="Adriaenssens E.M."/>
            <person name="Foster-Nyarko E."/>
            <person name="Jarju S."/>
            <person name="Secka A."/>
            <person name="Antonio M."/>
            <person name="Oren A."/>
            <person name="Chaudhuri R.R."/>
            <person name="La Ragione R."/>
            <person name="Hildebrand F."/>
            <person name="Pallen M.J."/>
        </authorList>
    </citation>
    <scope>NUCLEOTIDE SEQUENCE</scope>
    <source>
        <strain evidence="15">B2-16538</strain>
    </source>
</reference>
<dbReference type="Gene3D" id="2.40.170.20">
    <property type="entry name" value="TonB-dependent receptor, beta-barrel domain"/>
    <property type="match status" value="1"/>
</dbReference>
<evidence type="ECO:0000256" key="2">
    <source>
        <dbReference type="ARBA" id="ARBA00022448"/>
    </source>
</evidence>
<dbReference type="NCBIfam" id="TIGR04056">
    <property type="entry name" value="OMP_RagA_SusC"/>
    <property type="match status" value="1"/>
</dbReference>